<gene>
    <name evidence="1" type="ORF">LVIROSA_LOCUS20700</name>
</gene>
<dbReference type="Proteomes" id="UP001157418">
    <property type="component" value="Unassembled WGS sequence"/>
</dbReference>
<evidence type="ECO:0000313" key="1">
    <source>
        <dbReference type="EMBL" id="CAH1434158.1"/>
    </source>
</evidence>
<organism evidence="1 2">
    <name type="scientific">Lactuca virosa</name>
    <dbReference type="NCBI Taxonomy" id="75947"/>
    <lineage>
        <taxon>Eukaryota</taxon>
        <taxon>Viridiplantae</taxon>
        <taxon>Streptophyta</taxon>
        <taxon>Embryophyta</taxon>
        <taxon>Tracheophyta</taxon>
        <taxon>Spermatophyta</taxon>
        <taxon>Magnoliopsida</taxon>
        <taxon>eudicotyledons</taxon>
        <taxon>Gunneridae</taxon>
        <taxon>Pentapetalae</taxon>
        <taxon>asterids</taxon>
        <taxon>campanulids</taxon>
        <taxon>Asterales</taxon>
        <taxon>Asteraceae</taxon>
        <taxon>Cichorioideae</taxon>
        <taxon>Cichorieae</taxon>
        <taxon>Lactucinae</taxon>
        <taxon>Lactuca</taxon>
    </lineage>
</organism>
<dbReference type="AlphaFoldDB" id="A0AAU9NDK1"/>
<sequence>MADAGTTTPLPLPSLSQDTYKHPCFQKLDFTAPTRNFGHTVLTIRAEVITNVIKLLDESLFAICGFKGTYDLFDDKLPNSPFTYDYIKVKTAISFVP</sequence>
<dbReference type="EMBL" id="CAKMRJ010003334">
    <property type="protein sequence ID" value="CAH1434158.1"/>
    <property type="molecule type" value="Genomic_DNA"/>
</dbReference>
<comment type="caution">
    <text evidence="1">The sequence shown here is derived from an EMBL/GenBank/DDBJ whole genome shotgun (WGS) entry which is preliminary data.</text>
</comment>
<reference evidence="1 2" key="1">
    <citation type="submission" date="2022-01" db="EMBL/GenBank/DDBJ databases">
        <authorList>
            <person name="Xiong W."/>
            <person name="Schranz E."/>
        </authorList>
    </citation>
    <scope>NUCLEOTIDE SEQUENCE [LARGE SCALE GENOMIC DNA]</scope>
</reference>
<accession>A0AAU9NDK1</accession>
<keyword evidence="2" id="KW-1185">Reference proteome</keyword>
<proteinExistence type="predicted"/>
<name>A0AAU9NDK1_9ASTR</name>
<protein>
    <submittedName>
        <fullName evidence="1">Uncharacterized protein</fullName>
    </submittedName>
</protein>
<evidence type="ECO:0000313" key="2">
    <source>
        <dbReference type="Proteomes" id="UP001157418"/>
    </source>
</evidence>